<protein>
    <submittedName>
        <fullName evidence="2">Uncharacterized protein</fullName>
    </submittedName>
</protein>
<gene>
    <name evidence="2" type="ORF">C1I63_07990</name>
</gene>
<reference evidence="2 3" key="1">
    <citation type="submission" date="2018-03" db="EMBL/GenBank/DDBJ databases">
        <title>Bacteriophage NCPPB3778 and a type I-E CRISPR drive the evolution of the US Biological Select Agent, Rathayibacter toxicus.</title>
        <authorList>
            <person name="Davis E.W.II."/>
            <person name="Tabima J.F."/>
            <person name="Weisberg A.J."/>
            <person name="Dantas Lopes L."/>
            <person name="Wiseman M.S."/>
            <person name="Wiseman M.S."/>
            <person name="Pupko T."/>
            <person name="Belcher M.S."/>
            <person name="Sechler A.J."/>
            <person name="Tancos M.A."/>
            <person name="Schroeder B.K."/>
            <person name="Murray T.D."/>
            <person name="Luster D.G."/>
            <person name="Schneider W.L."/>
            <person name="Rogers E."/>
            <person name="Andreote F.D."/>
            <person name="Grunwald N.J."/>
            <person name="Putnam M.L."/>
            <person name="Chang J.H."/>
        </authorList>
    </citation>
    <scope>NUCLEOTIDE SEQUENCE [LARGE SCALE GENOMIC DNA]</scope>
    <source>
        <strain evidence="2 3">DSM 15933</strain>
    </source>
</reference>
<comment type="caution">
    <text evidence="2">The sequence shown here is derived from an EMBL/GenBank/DDBJ whole genome shotgun (WGS) entry which is preliminary data.</text>
</comment>
<evidence type="ECO:0000313" key="2">
    <source>
        <dbReference type="EMBL" id="PTL72794.1"/>
    </source>
</evidence>
<sequence length="65" mass="6792">MAHRSAISGRYISNSAAARHPRTSVRETGGNSGSGSHNRSSISGRFISDAAAARHPNTSLTERGN</sequence>
<dbReference type="Proteomes" id="UP000241085">
    <property type="component" value="Unassembled WGS sequence"/>
</dbReference>
<feature type="compositionally biased region" description="Polar residues" evidence="1">
    <location>
        <begin position="56"/>
        <end position="65"/>
    </location>
</feature>
<dbReference type="AlphaFoldDB" id="A0A2T4UTB9"/>
<organism evidence="2 3">
    <name type="scientific">Rathayibacter caricis DSM 15933</name>
    <dbReference type="NCBI Taxonomy" id="1328867"/>
    <lineage>
        <taxon>Bacteria</taxon>
        <taxon>Bacillati</taxon>
        <taxon>Actinomycetota</taxon>
        <taxon>Actinomycetes</taxon>
        <taxon>Micrococcales</taxon>
        <taxon>Microbacteriaceae</taxon>
        <taxon>Rathayibacter</taxon>
    </lineage>
</organism>
<evidence type="ECO:0000256" key="1">
    <source>
        <dbReference type="SAM" id="MobiDB-lite"/>
    </source>
</evidence>
<keyword evidence="3" id="KW-1185">Reference proteome</keyword>
<feature type="region of interest" description="Disordered" evidence="1">
    <location>
        <begin position="1"/>
        <end position="65"/>
    </location>
</feature>
<accession>A0A2T4UTB9</accession>
<dbReference type="RefSeq" id="WP_107574439.1">
    <property type="nucleotide sequence ID" value="NZ_PZPL01000001.1"/>
</dbReference>
<dbReference type="EMBL" id="PZPL01000001">
    <property type="protein sequence ID" value="PTL72794.1"/>
    <property type="molecule type" value="Genomic_DNA"/>
</dbReference>
<evidence type="ECO:0000313" key="3">
    <source>
        <dbReference type="Proteomes" id="UP000241085"/>
    </source>
</evidence>
<feature type="compositionally biased region" description="Low complexity" evidence="1">
    <location>
        <begin position="34"/>
        <end position="45"/>
    </location>
</feature>
<proteinExistence type="predicted"/>
<name>A0A2T4UTB9_9MICO</name>